<dbReference type="Gene3D" id="3.40.630.10">
    <property type="entry name" value="Zn peptidases"/>
    <property type="match status" value="1"/>
</dbReference>
<evidence type="ECO:0000313" key="11">
    <source>
        <dbReference type="Proteomes" id="UP000198379"/>
    </source>
</evidence>
<keyword evidence="6" id="KW-0482">Metalloprotease</keyword>
<dbReference type="AlphaFoldDB" id="A0A238Z0Y6"/>
<evidence type="ECO:0000256" key="3">
    <source>
        <dbReference type="ARBA" id="ARBA00022670"/>
    </source>
</evidence>
<evidence type="ECO:0000256" key="4">
    <source>
        <dbReference type="ARBA" id="ARBA00022801"/>
    </source>
</evidence>
<evidence type="ECO:0000259" key="9">
    <source>
        <dbReference type="PROSITE" id="PS52035"/>
    </source>
</evidence>
<keyword evidence="5" id="KW-0862">Zinc</keyword>
<keyword evidence="10" id="KW-0121">Carboxypeptidase</keyword>
<evidence type="ECO:0000313" key="10">
    <source>
        <dbReference type="EMBL" id="SNR76553.1"/>
    </source>
</evidence>
<evidence type="ECO:0000256" key="8">
    <source>
        <dbReference type="SAM" id="SignalP"/>
    </source>
</evidence>
<organism evidence="10 11">
    <name type="scientific">Dokdonia pacifica</name>
    <dbReference type="NCBI Taxonomy" id="1627892"/>
    <lineage>
        <taxon>Bacteria</taxon>
        <taxon>Pseudomonadati</taxon>
        <taxon>Bacteroidota</taxon>
        <taxon>Flavobacteriia</taxon>
        <taxon>Flavobacteriales</taxon>
        <taxon>Flavobacteriaceae</taxon>
        <taxon>Dokdonia</taxon>
    </lineage>
</organism>
<dbReference type="GO" id="GO:0008270">
    <property type="term" value="F:zinc ion binding"/>
    <property type="evidence" value="ECO:0007669"/>
    <property type="project" value="InterPro"/>
</dbReference>
<evidence type="ECO:0000256" key="6">
    <source>
        <dbReference type="ARBA" id="ARBA00023049"/>
    </source>
</evidence>
<dbReference type="Pfam" id="PF00246">
    <property type="entry name" value="Peptidase_M14"/>
    <property type="match status" value="1"/>
</dbReference>
<comment type="cofactor">
    <cofactor evidence="1">
        <name>Zn(2+)</name>
        <dbReference type="ChEBI" id="CHEBI:29105"/>
    </cofactor>
</comment>
<keyword evidence="11" id="KW-1185">Reference proteome</keyword>
<dbReference type="GO" id="GO:0004181">
    <property type="term" value="F:metallocarboxypeptidase activity"/>
    <property type="evidence" value="ECO:0007669"/>
    <property type="project" value="InterPro"/>
</dbReference>
<sequence length="537" mass="59537">MNYKSLFSLLVVCAMCFTTLAQTDYRNEQQVNAALNSIASKGGAKATLTSLTKTNGGKDIWMLTLSDGSPESHPGIAIMGGVQGDHLLGTELALNMAESIVTNHPEVLKKTTFYIFPNLSPDATAQYFATTKFARQGNATQTDDDRDGKLDEDAFEDLNRDGLITMMRVEDPTGDYRLLEEDNRILVKADPNKGERGTYKIYTEGLDNDKDGVFNEDGLGGVYFNKNFTFNFPYFTKGSGEHPISQVEHRALLDFLYTQWNLYAILTFSDANNLSTPLKYNKGGASKRVVTSILKNDEAINKMLSEAYNKLVPKENAPNGAAQGGSAFEWSYFHFGRLAMSTPGWWPKKFEGDSVNKAPKNEKANFLAYAEAEGIQNAFIPWQEVQHPDFPNHKVEVGGMHPFVMKNPPYAMVDSISKKHTDFILKVAEMQPELQLVNLQQESVGNNLTRITVDLHNNGLLPTHTEMGDKSRWLRKINVYLKTSGKQQLISGKSRQVIEKLDGDGTLTMSWLIQGSGSVTLEATVPQAGTATKTINL</sequence>
<dbReference type="GO" id="GO:0005615">
    <property type="term" value="C:extracellular space"/>
    <property type="evidence" value="ECO:0007669"/>
    <property type="project" value="TreeGrafter"/>
</dbReference>
<evidence type="ECO:0000256" key="7">
    <source>
        <dbReference type="PROSITE-ProRule" id="PRU01379"/>
    </source>
</evidence>
<accession>A0A238Z0Y6</accession>
<feature type="signal peptide" evidence="8">
    <location>
        <begin position="1"/>
        <end position="21"/>
    </location>
</feature>
<protein>
    <submittedName>
        <fullName evidence="10">Zinc carboxypeptidase</fullName>
    </submittedName>
</protein>
<dbReference type="SMART" id="SM00631">
    <property type="entry name" value="Zn_pept"/>
    <property type="match status" value="1"/>
</dbReference>
<dbReference type="CDD" id="cd06905">
    <property type="entry name" value="M14-like"/>
    <property type="match status" value="1"/>
</dbReference>
<reference evidence="10 11" key="1">
    <citation type="submission" date="2017-06" db="EMBL/GenBank/DDBJ databases">
        <authorList>
            <person name="Kim H.J."/>
            <person name="Triplett B.A."/>
        </authorList>
    </citation>
    <scope>NUCLEOTIDE SEQUENCE [LARGE SCALE GENOMIC DNA]</scope>
    <source>
        <strain evidence="10 11">DSM 25597</strain>
    </source>
</reference>
<dbReference type="GO" id="GO:0006508">
    <property type="term" value="P:proteolysis"/>
    <property type="evidence" value="ECO:0007669"/>
    <property type="project" value="UniProtKB-KW"/>
</dbReference>
<dbReference type="PANTHER" id="PTHR11705:SF143">
    <property type="entry name" value="SLL0236 PROTEIN"/>
    <property type="match status" value="1"/>
</dbReference>
<feature type="chain" id="PRO_5013122368" evidence="8">
    <location>
        <begin position="22"/>
        <end position="537"/>
    </location>
</feature>
<comment type="similarity">
    <text evidence="2 7">Belongs to the peptidase M14 family.</text>
</comment>
<comment type="caution">
    <text evidence="7">Lacks conserved residue(s) required for the propagation of feature annotation.</text>
</comment>
<evidence type="ECO:0000256" key="2">
    <source>
        <dbReference type="ARBA" id="ARBA00005988"/>
    </source>
</evidence>
<dbReference type="OrthoDB" id="5294005at2"/>
<dbReference type="InterPro" id="IPR000834">
    <property type="entry name" value="Peptidase_M14"/>
</dbReference>
<keyword evidence="8" id="KW-0732">Signal</keyword>
<dbReference type="EMBL" id="FZNY01000002">
    <property type="protein sequence ID" value="SNR76553.1"/>
    <property type="molecule type" value="Genomic_DNA"/>
</dbReference>
<gene>
    <name evidence="10" type="ORF">SAMN06265376_102488</name>
</gene>
<keyword evidence="3" id="KW-0645">Protease</keyword>
<dbReference type="RefSeq" id="WP_089371228.1">
    <property type="nucleotide sequence ID" value="NZ_BMEP01000001.1"/>
</dbReference>
<proteinExistence type="inferred from homology"/>
<keyword evidence="4" id="KW-0378">Hydrolase</keyword>
<name>A0A238Z0Y6_9FLAO</name>
<dbReference type="SUPFAM" id="SSF53187">
    <property type="entry name" value="Zn-dependent exopeptidases"/>
    <property type="match status" value="1"/>
</dbReference>
<dbReference type="PROSITE" id="PS52035">
    <property type="entry name" value="PEPTIDASE_M14"/>
    <property type="match status" value="1"/>
</dbReference>
<evidence type="ECO:0000256" key="1">
    <source>
        <dbReference type="ARBA" id="ARBA00001947"/>
    </source>
</evidence>
<evidence type="ECO:0000256" key="5">
    <source>
        <dbReference type="ARBA" id="ARBA00022833"/>
    </source>
</evidence>
<dbReference type="Proteomes" id="UP000198379">
    <property type="component" value="Unassembled WGS sequence"/>
</dbReference>
<dbReference type="PANTHER" id="PTHR11705">
    <property type="entry name" value="PROTEASE FAMILY M14 CARBOXYPEPTIDASE A,B"/>
    <property type="match status" value="1"/>
</dbReference>
<feature type="domain" description="Peptidase M14" evidence="9">
    <location>
        <begin position="24"/>
        <end position="370"/>
    </location>
</feature>